<dbReference type="Proteomes" id="UP000612956">
    <property type="component" value="Unassembled WGS sequence"/>
</dbReference>
<reference evidence="1" key="2">
    <citation type="submission" date="2020-09" db="EMBL/GenBank/DDBJ databases">
        <authorList>
            <person name="Sun Q."/>
            <person name="Zhou Y."/>
        </authorList>
    </citation>
    <scope>NUCLEOTIDE SEQUENCE</scope>
    <source>
        <strain evidence="1">CGMCC 4.7278</strain>
    </source>
</reference>
<reference evidence="1" key="1">
    <citation type="journal article" date="2014" name="Int. J. Syst. Evol. Microbiol.">
        <title>Complete genome sequence of Corynebacterium casei LMG S-19264T (=DSM 44701T), isolated from a smear-ripened cheese.</title>
        <authorList>
            <consortium name="US DOE Joint Genome Institute (JGI-PGF)"/>
            <person name="Walter F."/>
            <person name="Albersmeier A."/>
            <person name="Kalinowski J."/>
            <person name="Ruckert C."/>
        </authorList>
    </citation>
    <scope>NUCLEOTIDE SEQUENCE</scope>
    <source>
        <strain evidence="1">CGMCC 4.7278</strain>
    </source>
</reference>
<organism evidence="1 2">
    <name type="scientific">Nocardia camponoti</name>
    <dbReference type="NCBI Taxonomy" id="1616106"/>
    <lineage>
        <taxon>Bacteria</taxon>
        <taxon>Bacillati</taxon>
        <taxon>Actinomycetota</taxon>
        <taxon>Actinomycetes</taxon>
        <taxon>Mycobacteriales</taxon>
        <taxon>Nocardiaceae</taxon>
        <taxon>Nocardia</taxon>
    </lineage>
</organism>
<protein>
    <submittedName>
        <fullName evidence="1">Uncharacterized protein</fullName>
    </submittedName>
</protein>
<evidence type="ECO:0000313" key="1">
    <source>
        <dbReference type="EMBL" id="GGK69098.1"/>
    </source>
</evidence>
<proteinExistence type="predicted"/>
<dbReference type="AlphaFoldDB" id="A0A917VFD3"/>
<dbReference type="EMBL" id="BMMW01000007">
    <property type="protein sequence ID" value="GGK69098.1"/>
    <property type="molecule type" value="Genomic_DNA"/>
</dbReference>
<accession>A0A917VFD3</accession>
<sequence length="248" mass="26352">MAAEPGPAGTDLAALPLADRLARLREQMDAIPARAGSPKRTPVPGHDVLAVPGPLGELLPDHGLARGTMVTCPRGAVLCGLLAAATASGRHAAVLTDPTGPQIGLLAAWEMGAALERLAVIATPDDRAAEVIGVLADGLDMIVIDLPRAHIRRADFEKLRGRLRARGAILVATRADWARQAHLDLRIQRRPTYGLGRGRGRVTQIDLDVEVVVAGRRVRQGRVVLRGCGGRTQWHRPEAVPIRLAHTG</sequence>
<keyword evidence="2" id="KW-1185">Reference proteome</keyword>
<name>A0A917VFD3_9NOCA</name>
<comment type="caution">
    <text evidence="1">The sequence shown here is derived from an EMBL/GenBank/DDBJ whole genome shotgun (WGS) entry which is preliminary data.</text>
</comment>
<evidence type="ECO:0000313" key="2">
    <source>
        <dbReference type="Proteomes" id="UP000612956"/>
    </source>
</evidence>
<gene>
    <name evidence="1" type="ORF">GCM10011591_46550</name>
</gene>